<protein>
    <submittedName>
        <fullName evidence="1">Uncharacterized protein</fullName>
    </submittedName>
</protein>
<dbReference type="RefSeq" id="WP_004237281.1">
    <property type="nucleotide sequence ID" value="NC_020418.1"/>
</dbReference>
<dbReference type="eggNOG" id="ENOG502ZX8C">
    <property type="taxonomic scope" value="Bacteria"/>
</dbReference>
<dbReference type="HOGENOM" id="CLU_2680878_0_0_6"/>
<evidence type="ECO:0000313" key="1">
    <source>
        <dbReference type="EMBL" id="AGG31075.1"/>
    </source>
</evidence>
<evidence type="ECO:0000313" key="2">
    <source>
        <dbReference type="Proteomes" id="UP000011834"/>
    </source>
</evidence>
<dbReference type="Proteomes" id="UP000011834">
    <property type="component" value="Chromosome"/>
</dbReference>
<keyword evidence="2" id="KW-1185">Reference proteome</keyword>
<dbReference type="AlphaFoldDB" id="J7SK39"/>
<dbReference type="KEGG" id="mmk:MU9_2029"/>
<name>J7SK39_MORMO</name>
<sequence>MGTLSERNKEYQALFDDYKAVIEMQLSLSIDRMRAAEYWKRLLQQADLSVLSDVLAAVLNDAGYKVLSK</sequence>
<organism evidence="1 2">
    <name type="scientific">Morganella morganii subsp. morganii KT</name>
    <dbReference type="NCBI Taxonomy" id="1124991"/>
    <lineage>
        <taxon>Bacteria</taxon>
        <taxon>Pseudomonadati</taxon>
        <taxon>Pseudomonadota</taxon>
        <taxon>Gammaproteobacteria</taxon>
        <taxon>Enterobacterales</taxon>
        <taxon>Morganellaceae</taxon>
        <taxon>Morganella</taxon>
    </lineage>
</organism>
<reference evidence="1 2" key="1">
    <citation type="journal article" date="2012" name="BMC Genomics">
        <title>Whole-genome sequencing and identification of Morganella morganii KT pathogenicity-related genes.</title>
        <authorList>
            <person name="Chen Y.T."/>
            <person name="Peng H.L."/>
            <person name="Shia W.C."/>
            <person name="Hsu F.R."/>
            <person name="Ken C.F."/>
            <person name="Tsao Y.M."/>
            <person name="Chen C.H."/>
            <person name="Liu C.E."/>
            <person name="Hsieh M.F."/>
            <person name="Chen H.C."/>
            <person name="Tang C.Y."/>
            <person name="Ku T.H."/>
        </authorList>
    </citation>
    <scope>NUCLEOTIDE SEQUENCE [LARGE SCALE GENOMIC DNA]</scope>
    <source>
        <strain evidence="1 2">KT</strain>
    </source>
</reference>
<proteinExistence type="predicted"/>
<gene>
    <name evidence="1" type="ORF">MU9_2029</name>
</gene>
<dbReference type="EMBL" id="CP004345">
    <property type="protein sequence ID" value="AGG31075.1"/>
    <property type="molecule type" value="Genomic_DNA"/>
</dbReference>
<accession>J7SK39</accession>